<comment type="caution">
    <text evidence="1">The sequence shown here is derived from an EMBL/GenBank/DDBJ whole genome shotgun (WGS) entry which is preliminary data.</text>
</comment>
<dbReference type="EMBL" id="QTTN01000014">
    <property type="protein sequence ID" value="REE84493.1"/>
    <property type="molecule type" value="Genomic_DNA"/>
</dbReference>
<dbReference type="RefSeq" id="WP_116189540.1">
    <property type="nucleotide sequence ID" value="NZ_QTTN01000014.1"/>
</dbReference>
<name>A0A3D9RWY9_9BACL</name>
<dbReference type="SUPFAM" id="SSF53756">
    <property type="entry name" value="UDP-Glycosyltransferase/glycogen phosphorylase"/>
    <property type="match status" value="1"/>
</dbReference>
<gene>
    <name evidence="1" type="ORF">A8990_11427</name>
</gene>
<proteinExistence type="predicted"/>
<dbReference type="InterPro" id="IPR043148">
    <property type="entry name" value="TagF_C"/>
</dbReference>
<sequence length="488" mass="55878">MFRSMKTRIFDLLDTVSDMVEEMRTLSDRRGAISDCLGAIEAISAQLEEEETAPGRTVDKLIHLQAMFKDLYAEGAFVNDKSVALLRKLVRDLQTTLRVEIKPKLNVVFFPYKASMWDSLESVYEAAANDPDCVAQVVPIPYYQLSQDGAVPAYEGELFPAHIPVTHFNEYSLEAEQPDIIFVHNIYDQYNTLTRVHEHFFTSNLKQYTDMLVYVPYHVSSFVPPTESDSRLAYDIPGIKNIDKVILVNEFLKQGALRQGVPKEKLLVLGSPKFDALVKAMNNEIDYPIEWVERIQGKRVYLINTPVLMFANNLFNRLETLINFLNIPTVDPNSIVIWRPHPLTQASIKQYSPFFMEYYVRLTSSIRNRDPLYRHIILDESADYIPALKAADVIISNVGSLLRSFLLTEKKVLFWGSSMPEGSLIPNNAFYYAFDEQEPWFDLIKKFSEGYDPLAENRKGMAKKAYVNTDGSSGAKVYQTIKERVLKK</sequence>
<keyword evidence="2" id="KW-1185">Reference proteome</keyword>
<reference evidence="1 2" key="1">
    <citation type="submission" date="2018-08" db="EMBL/GenBank/DDBJ databases">
        <title>Genomic Encyclopedia of Type Strains, Phase III (KMG-III): the genomes of soil and plant-associated and newly described type strains.</title>
        <authorList>
            <person name="Whitman W."/>
        </authorList>
    </citation>
    <scope>NUCLEOTIDE SEQUENCE [LARGE SCALE GENOMIC DNA]</scope>
    <source>
        <strain evidence="1 2">CGMCC 1.10966</strain>
    </source>
</reference>
<organism evidence="1 2">
    <name type="scientific">Paenibacillus taihuensis</name>
    <dbReference type="NCBI Taxonomy" id="1156355"/>
    <lineage>
        <taxon>Bacteria</taxon>
        <taxon>Bacillati</taxon>
        <taxon>Bacillota</taxon>
        <taxon>Bacilli</taxon>
        <taxon>Bacillales</taxon>
        <taxon>Paenibacillaceae</taxon>
        <taxon>Paenibacillus</taxon>
    </lineage>
</organism>
<dbReference type="Proteomes" id="UP000256304">
    <property type="component" value="Unassembled WGS sequence"/>
</dbReference>
<evidence type="ECO:0008006" key="3">
    <source>
        <dbReference type="Google" id="ProtNLM"/>
    </source>
</evidence>
<protein>
    <recommendedName>
        <fullName evidence="3">CDP-glycerol:poly(Glycerophosphate) glycerophosphotransferase</fullName>
    </recommendedName>
</protein>
<dbReference type="Gene3D" id="3.40.50.12580">
    <property type="match status" value="1"/>
</dbReference>
<dbReference type="AlphaFoldDB" id="A0A3D9RWY9"/>
<evidence type="ECO:0000313" key="2">
    <source>
        <dbReference type="Proteomes" id="UP000256304"/>
    </source>
</evidence>
<accession>A0A3D9RWY9</accession>
<dbReference type="OrthoDB" id="1662110at2"/>
<evidence type="ECO:0000313" key="1">
    <source>
        <dbReference type="EMBL" id="REE84493.1"/>
    </source>
</evidence>